<gene>
    <name evidence="2" type="ORF">BOX37_22675</name>
</gene>
<evidence type="ECO:0000313" key="3">
    <source>
        <dbReference type="Proteomes" id="UP000183810"/>
    </source>
</evidence>
<dbReference type="Proteomes" id="UP000183810">
    <property type="component" value="Chromosome"/>
</dbReference>
<protein>
    <submittedName>
        <fullName evidence="2">Uncharacterized protein</fullName>
    </submittedName>
</protein>
<name>A0A1J0VW80_9NOCA</name>
<evidence type="ECO:0000256" key="1">
    <source>
        <dbReference type="SAM" id="MobiDB-lite"/>
    </source>
</evidence>
<feature type="compositionally biased region" description="Polar residues" evidence="1">
    <location>
        <begin position="30"/>
        <end position="39"/>
    </location>
</feature>
<dbReference type="KEGG" id="nsl:BOX37_22675"/>
<accession>A0A1J0VW80</accession>
<proteinExistence type="predicted"/>
<dbReference type="AlphaFoldDB" id="A0A1J0VW80"/>
<sequence>MEGRRPILGAGADGGDTQHRRPEDTDPGLPSSSTGSDSVTRIRLDLSTPDYTAKLAEAPIYRKKGMVRAHAAREDEHVETILADGTRETTNRAREGQIIITNPGGEQYIYKAAEPDIAAARAHFDQRHEATTEPGVYRPNGKIRAIPNDTGHPIEIMAPWGEPMNTGVDGKIAVPVDPQNPDEISMDRYLIGGQEFTDTYVLDT</sequence>
<keyword evidence="3" id="KW-1185">Reference proteome</keyword>
<feature type="region of interest" description="Disordered" evidence="1">
    <location>
        <begin position="1"/>
        <end position="39"/>
    </location>
</feature>
<evidence type="ECO:0000313" key="2">
    <source>
        <dbReference type="EMBL" id="APE36265.1"/>
    </source>
</evidence>
<reference evidence="2" key="1">
    <citation type="submission" date="2016-11" db="EMBL/GenBank/DDBJ databases">
        <authorList>
            <person name="Jaros S."/>
            <person name="Januszkiewicz K."/>
            <person name="Wedrychowicz H."/>
        </authorList>
    </citation>
    <scope>NUCLEOTIDE SEQUENCE [LARGE SCALE GENOMIC DNA]</scope>
    <source>
        <strain evidence="2">Y48</strain>
    </source>
</reference>
<dbReference type="EMBL" id="CP018082">
    <property type="protein sequence ID" value="APE36265.1"/>
    <property type="molecule type" value="Genomic_DNA"/>
</dbReference>
<organism evidence="2 3">
    <name type="scientific">Nocardia mangyaensis</name>
    <dbReference type="NCBI Taxonomy" id="2213200"/>
    <lineage>
        <taxon>Bacteria</taxon>
        <taxon>Bacillati</taxon>
        <taxon>Actinomycetota</taxon>
        <taxon>Actinomycetes</taxon>
        <taxon>Mycobacteriales</taxon>
        <taxon>Nocardiaceae</taxon>
        <taxon>Nocardia</taxon>
    </lineage>
</organism>